<accession>A0A8X6YGN4</accession>
<dbReference type="OrthoDB" id="6433642at2759"/>
<dbReference type="AlphaFoldDB" id="A0A8X6YGN4"/>
<dbReference type="SUPFAM" id="SSF52980">
    <property type="entry name" value="Restriction endonuclease-like"/>
    <property type="match status" value="1"/>
</dbReference>
<dbReference type="Gene3D" id="3.90.320.10">
    <property type="match status" value="1"/>
</dbReference>
<dbReference type="Proteomes" id="UP000886998">
    <property type="component" value="Unassembled WGS sequence"/>
</dbReference>
<reference evidence="2" key="1">
    <citation type="submission" date="2020-08" db="EMBL/GenBank/DDBJ databases">
        <title>Multicomponent nature underlies the extraordinary mechanical properties of spider dragline silk.</title>
        <authorList>
            <person name="Kono N."/>
            <person name="Nakamura H."/>
            <person name="Mori M."/>
            <person name="Yoshida Y."/>
            <person name="Ohtoshi R."/>
            <person name="Malay A.D."/>
            <person name="Moran D.A.P."/>
            <person name="Tomita M."/>
            <person name="Numata K."/>
            <person name="Arakawa K."/>
        </authorList>
    </citation>
    <scope>NUCLEOTIDE SEQUENCE</scope>
</reference>
<organism evidence="2 3">
    <name type="scientific">Trichonephila inaurata madagascariensis</name>
    <dbReference type="NCBI Taxonomy" id="2747483"/>
    <lineage>
        <taxon>Eukaryota</taxon>
        <taxon>Metazoa</taxon>
        <taxon>Ecdysozoa</taxon>
        <taxon>Arthropoda</taxon>
        <taxon>Chelicerata</taxon>
        <taxon>Arachnida</taxon>
        <taxon>Araneae</taxon>
        <taxon>Araneomorphae</taxon>
        <taxon>Entelegynae</taxon>
        <taxon>Araneoidea</taxon>
        <taxon>Nephilidae</taxon>
        <taxon>Trichonephila</taxon>
        <taxon>Trichonephila inaurata</taxon>
    </lineage>
</organism>
<sequence>MQLPDTFISLRHMSFCKLALRVFNDPDVKRFIRTHDIPTCIWSSEEIEALLGEEPATMLNNAEINKLLSKGRKPTLSHVYKHHFTGDGKDHSLHNKQFEMLIDLKLSTLSLPNIFKKEVTFLVRLVYIEAYKWWMNHRRIIKFTTSFLHHFHWTQDNKIDRHKTAKAIIADDNIDIRDQIACRKTSTPCSLVMRIVYGRDLCNSAMKYGLASEEVARKLYEREYSTELKMCDLFVDKNKPFLCASPDGLVGDDGHIEIKCLYSSRYN</sequence>
<dbReference type="InterPro" id="IPR011604">
    <property type="entry name" value="PDDEXK-like_dom_sf"/>
</dbReference>
<dbReference type="InterPro" id="IPR019080">
    <property type="entry name" value="YqaJ_viral_recombinase"/>
</dbReference>
<name>A0A8X6YGN4_9ARAC</name>
<dbReference type="InterPro" id="IPR011335">
    <property type="entry name" value="Restrct_endonuc-II-like"/>
</dbReference>
<dbReference type="EMBL" id="BMAV01019525">
    <property type="protein sequence ID" value="GFY72595.1"/>
    <property type="molecule type" value="Genomic_DNA"/>
</dbReference>
<evidence type="ECO:0000313" key="2">
    <source>
        <dbReference type="EMBL" id="GFY72595.1"/>
    </source>
</evidence>
<comment type="caution">
    <text evidence="2">The sequence shown here is derived from an EMBL/GenBank/DDBJ whole genome shotgun (WGS) entry which is preliminary data.</text>
</comment>
<evidence type="ECO:0000313" key="3">
    <source>
        <dbReference type="Proteomes" id="UP000886998"/>
    </source>
</evidence>
<protein>
    <submittedName>
        <fullName evidence="2">YqaJ domain-containing protein</fullName>
    </submittedName>
</protein>
<feature type="domain" description="YqaJ viral recombinase" evidence="1">
    <location>
        <begin position="180"/>
        <end position="266"/>
    </location>
</feature>
<dbReference type="PANTHER" id="PTHR46609:SF8">
    <property type="entry name" value="YQAJ VIRAL RECOMBINASE DOMAIN-CONTAINING PROTEIN"/>
    <property type="match status" value="1"/>
</dbReference>
<evidence type="ECO:0000259" key="1">
    <source>
        <dbReference type="Pfam" id="PF09588"/>
    </source>
</evidence>
<dbReference type="GO" id="GO:0006281">
    <property type="term" value="P:DNA repair"/>
    <property type="evidence" value="ECO:0007669"/>
    <property type="project" value="UniProtKB-ARBA"/>
</dbReference>
<dbReference type="InterPro" id="IPR051703">
    <property type="entry name" value="NF-kappa-B_Signaling_Reg"/>
</dbReference>
<gene>
    <name evidence="2" type="primary">AVEN_11276_1</name>
    <name evidence="2" type="ORF">TNIN_59951</name>
</gene>
<dbReference type="Pfam" id="PF09588">
    <property type="entry name" value="YqaJ"/>
    <property type="match status" value="1"/>
</dbReference>
<keyword evidence="3" id="KW-1185">Reference proteome</keyword>
<dbReference type="PANTHER" id="PTHR46609">
    <property type="entry name" value="EXONUCLEASE, PHAGE-TYPE/RECB, C-TERMINAL DOMAIN-CONTAINING PROTEIN"/>
    <property type="match status" value="1"/>
</dbReference>
<proteinExistence type="predicted"/>